<dbReference type="InterPro" id="IPR007593">
    <property type="entry name" value="CD225/Dispanin_fam"/>
</dbReference>
<organism evidence="7">
    <name type="scientific">Aquarana catesbeiana</name>
    <name type="common">American bullfrog</name>
    <name type="synonym">Rana catesbeiana</name>
    <dbReference type="NCBI Taxonomy" id="8400"/>
    <lineage>
        <taxon>Eukaryota</taxon>
        <taxon>Metazoa</taxon>
        <taxon>Chordata</taxon>
        <taxon>Craniata</taxon>
        <taxon>Vertebrata</taxon>
        <taxon>Euteleostomi</taxon>
        <taxon>Amphibia</taxon>
        <taxon>Batrachia</taxon>
        <taxon>Anura</taxon>
        <taxon>Neobatrachia</taxon>
        <taxon>Ranoidea</taxon>
        <taxon>Ranidae</taxon>
        <taxon>Aquarana</taxon>
    </lineage>
</organism>
<evidence type="ECO:0000256" key="6">
    <source>
        <dbReference type="SAM" id="Phobius"/>
    </source>
</evidence>
<evidence type="ECO:0000256" key="1">
    <source>
        <dbReference type="ARBA" id="ARBA00004370"/>
    </source>
</evidence>
<proteinExistence type="inferred from homology"/>
<gene>
    <name evidence="7" type="ORF">AB205_0016130</name>
</gene>
<evidence type="ECO:0000256" key="4">
    <source>
        <dbReference type="ARBA" id="ARBA00022989"/>
    </source>
</evidence>
<feature type="transmembrane region" description="Helical" evidence="6">
    <location>
        <begin position="60"/>
        <end position="82"/>
    </location>
</feature>
<evidence type="ECO:0000256" key="5">
    <source>
        <dbReference type="ARBA" id="ARBA00023136"/>
    </source>
</evidence>
<name>A0A2G9SCL0_AQUCT</name>
<keyword evidence="5 6" id="KW-0472">Membrane</keyword>
<dbReference type="OrthoDB" id="9906841at2759"/>
<sequence>MDAEKPPSSSNPGEGMHTSQVNYGYEPHTGVVPAYNATGHYTATTTVVTIVEDNAIKDHILWSIFSTLYMNCCCLGFVALVYSVKSRDRKFLGDRVGAKSYSDTARSLNIATITITSLWFILMIILMATGVWTVNYVNTRT</sequence>
<dbReference type="Pfam" id="PF04505">
    <property type="entry name" value="CD225"/>
    <property type="match status" value="1"/>
</dbReference>
<dbReference type="GO" id="GO:0005886">
    <property type="term" value="C:plasma membrane"/>
    <property type="evidence" value="ECO:0007669"/>
    <property type="project" value="TreeGrafter"/>
</dbReference>
<reference evidence="7" key="1">
    <citation type="submission" date="2017-08" db="EMBL/GenBank/DDBJ databases">
        <title>Assembly of the North American Bullfrog Genome.</title>
        <authorList>
            <person name="Warren R.L."/>
            <person name="Vandervalk B.P."/>
            <person name="Kucuk E."/>
            <person name="Birol I."/>
            <person name="Helbing C."/>
            <person name="Pandoh P."/>
            <person name="Behsaz B."/>
            <person name="Mohamadi H."/>
            <person name="Chu J."/>
            <person name="Jackman S."/>
            <person name="Hammond S.A."/>
            <person name="Veldhoen N."/>
            <person name="Kirk H."/>
            <person name="Zhao Y."/>
            <person name="Coope R."/>
            <person name="Pleasance S."/>
            <person name="Moore R."/>
            <person name="Holt R."/>
        </authorList>
    </citation>
    <scope>NUCLEOTIDE SEQUENCE</scope>
    <source>
        <strain evidence="7">Bruno</strain>
        <tissue evidence="7">Liver</tissue>
    </source>
</reference>
<dbReference type="InterPro" id="IPR051517">
    <property type="entry name" value="IFITM_antiviral_protein"/>
</dbReference>
<accession>A0A2G9SCL0</accession>
<dbReference type="PANTHER" id="PTHR13999:SF4">
    <property type="entry name" value="INTERFERON-INDUCED TRANSMEMBRANE PROTEIN 3"/>
    <property type="match status" value="1"/>
</dbReference>
<dbReference type="EMBL" id="KV925126">
    <property type="protein sequence ID" value="PIO37844.1"/>
    <property type="molecule type" value="Genomic_DNA"/>
</dbReference>
<comment type="similarity">
    <text evidence="2">Belongs to the CD225/Dispanin family.</text>
</comment>
<keyword evidence="3 6" id="KW-0812">Transmembrane</keyword>
<feature type="transmembrane region" description="Helical" evidence="6">
    <location>
        <begin position="108"/>
        <end position="132"/>
    </location>
</feature>
<dbReference type="AlphaFoldDB" id="A0A2G9SCL0"/>
<evidence type="ECO:0000256" key="3">
    <source>
        <dbReference type="ARBA" id="ARBA00022692"/>
    </source>
</evidence>
<evidence type="ECO:0000313" key="7">
    <source>
        <dbReference type="EMBL" id="PIO37844.1"/>
    </source>
</evidence>
<comment type="subcellular location">
    <subcellularLocation>
        <location evidence="1">Membrane</location>
    </subcellularLocation>
</comment>
<dbReference type="PANTHER" id="PTHR13999">
    <property type="entry name" value="INTERFERON INDUCIBLE TRANSMEMBRANE PROTEIN"/>
    <property type="match status" value="1"/>
</dbReference>
<evidence type="ECO:0000256" key="2">
    <source>
        <dbReference type="ARBA" id="ARBA00006843"/>
    </source>
</evidence>
<keyword evidence="4 6" id="KW-1133">Transmembrane helix</keyword>
<protein>
    <submittedName>
        <fullName evidence="7">Interferon-induced transmembrane protein 3</fullName>
    </submittedName>
</protein>